<proteinExistence type="predicted"/>
<dbReference type="PANTHER" id="PTHR48112:SF22">
    <property type="entry name" value="MITOCHONDRIAL TRANSCRIPTION FACTOR A, ISOFORM B"/>
    <property type="match status" value="1"/>
</dbReference>
<dbReference type="InterPro" id="IPR050342">
    <property type="entry name" value="HMGB"/>
</dbReference>
<evidence type="ECO:0000256" key="1">
    <source>
        <dbReference type="ARBA" id="ARBA00023125"/>
    </source>
</evidence>
<dbReference type="PANTHER" id="PTHR48112">
    <property type="entry name" value="HIGH MOBILITY GROUP PROTEIN DSP1"/>
    <property type="match status" value="1"/>
</dbReference>
<dbReference type="PROSITE" id="PS50118">
    <property type="entry name" value="HMG_BOX_2"/>
    <property type="match status" value="2"/>
</dbReference>
<dbReference type="InterPro" id="IPR009071">
    <property type="entry name" value="HMG_box_dom"/>
</dbReference>
<dbReference type="AlphaFoldDB" id="A0A9P0TES7"/>
<dbReference type="Pfam" id="PF00505">
    <property type="entry name" value="HMG_box"/>
    <property type="match status" value="1"/>
</dbReference>
<evidence type="ECO:0000256" key="3">
    <source>
        <dbReference type="SAM" id="Coils"/>
    </source>
</evidence>
<dbReference type="GO" id="GO:0006357">
    <property type="term" value="P:regulation of transcription by RNA polymerase II"/>
    <property type="evidence" value="ECO:0007669"/>
    <property type="project" value="TreeGrafter"/>
</dbReference>
<protein>
    <recommendedName>
        <fullName evidence="5">HMG box domain-containing protein</fullName>
    </recommendedName>
</protein>
<feature type="coiled-coil region" evidence="3">
    <location>
        <begin position="107"/>
        <end position="149"/>
    </location>
</feature>
<dbReference type="Proteomes" id="UP001152562">
    <property type="component" value="Unassembled WGS sequence"/>
</dbReference>
<dbReference type="Gene3D" id="1.10.30.10">
    <property type="entry name" value="High mobility group box domain"/>
    <property type="match status" value="2"/>
</dbReference>
<keyword evidence="3" id="KW-0175">Coiled coil</keyword>
<feature type="region of interest" description="Disordered" evidence="4">
    <location>
        <begin position="226"/>
        <end position="278"/>
    </location>
</feature>
<accession>A0A9P0TES7</accession>
<evidence type="ECO:0000256" key="4">
    <source>
        <dbReference type="SAM" id="MobiDB-lite"/>
    </source>
</evidence>
<evidence type="ECO:0000259" key="5">
    <source>
        <dbReference type="PROSITE" id="PS50118"/>
    </source>
</evidence>
<dbReference type="InterPro" id="IPR036910">
    <property type="entry name" value="HMG_box_dom_sf"/>
</dbReference>
<feature type="DNA-binding region" description="HMG box" evidence="2">
    <location>
        <begin position="155"/>
        <end position="219"/>
    </location>
</feature>
<keyword evidence="7" id="KW-1185">Reference proteome</keyword>
<dbReference type="GO" id="GO:0003677">
    <property type="term" value="F:DNA binding"/>
    <property type="evidence" value="ECO:0007669"/>
    <property type="project" value="UniProtKB-UniRule"/>
</dbReference>
<feature type="DNA-binding region" description="HMG box" evidence="2">
    <location>
        <begin position="50"/>
        <end position="118"/>
    </location>
</feature>
<evidence type="ECO:0000313" key="6">
    <source>
        <dbReference type="EMBL" id="CAH4030125.1"/>
    </source>
</evidence>
<dbReference type="SMART" id="SM00398">
    <property type="entry name" value="HMG"/>
    <property type="match status" value="2"/>
</dbReference>
<evidence type="ECO:0000256" key="2">
    <source>
        <dbReference type="PROSITE-ProRule" id="PRU00267"/>
    </source>
</evidence>
<gene>
    <name evidence="6" type="ORF">PIBRA_LOCUS6804</name>
</gene>
<dbReference type="SUPFAM" id="SSF47095">
    <property type="entry name" value="HMG-box"/>
    <property type="match status" value="2"/>
</dbReference>
<dbReference type="Pfam" id="PF09011">
    <property type="entry name" value="HMG_box_2"/>
    <property type="match status" value="1"/>
</dbReference>
<comment type="caution">
    <text evidence="6">The sequence shown here is derived from an EMBL/GenBank/DDBJ whole genome shotgun (WGS) entry which is preliminary data.</text>
</comment>
<dbReference type="GO" id="GO:0005634">
    <property type="term" value="C:nucleus"/>
    <property type="evidence" value="ECO:0007669"/>
    <property type="project" value="UniProtKB-UniRule"/>
</dbReference>
<keyword evidence="2" id="KW-0539">Nucleus</keyword>
<dbReference type="EMBL" id="CALOZG010000010">
    <property type="protein sequence ID" value="CAH4030125.1"/>
    <property type="molecule type" value="Genomic_DNA"/>
</dbReference>
<name>A0A9P0TES7_PIEBR</name>
<reference evidence="6" key="1">
    <citation type="submission" date="2022-05" db="EMBL/GenBank/DDBJ databases">
        <authorList>
            <person name="Okamura Y."/>
        </authorList>
    </citation>
    <scope>NUCLEOTIDE SEQUENCE</scope>
</reference>
<feature type="domain" description="HMG box" evidence="5">
    <location>
        <begin position="155"/>
        <end position="219"/>
    </location>
</feature>
<feature type="compositionally biased region" description="Polar residues" evidence="4">
    <location>
        <begin position="247"/>
        <end position="278"/>
    </location>
</feature>
<sequence length="278" mass="32562">MNSLSNAFRISSCVFGGYKNILPGRSTWLRPIQICSYKKTAEERLGIEKPKRPLTPFFKFMAQMRPALLAKNPSISSKEAISWTSKHWQQLDIETKTQMTKEYEKDLEDYKKIKELYQSSLTEQQKEDIKKLKEEMAAAKEKRKLKAEYKELGRPKKSMSSYILYMMSRKDTSQANDFKSYQEKVKADWLQLPENERKKYEKQAQEQMNKYKKDLEGWEMKMISIGRSDLVRQKPTPKKSDKVSSMEKPNSITNSKTEQCQSTGAKNNYKQTEPNSNL</sequence>
<evidence type="ECO:0000313" key="7">
    <source>
        <dbReference type="Proteomes" id="UP001152562"/>
    </source>
</evidence>
<organism evidence="6 7">
    <name type="scientific">Pieris brassicae</name>
    <name type="common">White butterfly</name>
    <name type="synonym">Large white butterfly</name>
    <dbReference type="NCBI Taxonomy" id="7116"/>
    <lineage>
        <taxon>Eukaryota</taxon>
        <taxon>Metazoa</taxon>
        <taxon>Ecdysozoa</taxon>
        <taxon>Arthropoda</taxon>
        <taxon>Hexapoda</taxon>
        <taxon>Insecta</taxon>
        <taxon>Pterygota</taxon>
        <taxon>Neoptera</taxon>
        <taxon>Endopterygota</taxon>
        <taxon>Lepidoptera</taxon>
        <taxon>Glossata</taxon>
        <taxon>Ditrysia</taxon>
        <taxon>Papilionoidea</taxon>
        <taxon>Pieridae</taxon>
        <taxon>Pierinae</taxon>
        <taxon>Pieris</taxon>
    </lineage>
</organism>
<feature type="domain" description="HMG box" evidence="5">
    <location>
        <begin position="50"/>
        <end position="118"/>
    </location>
</feature>
<keyword evidence="1 2" id="KW-0238">DNA-binding</keyword>